<dbReference type="InterPro" id="IPR044788">
    <property type="entry name" value="X8_dom_prot"/>
</dbReference>
<dbReference type="Proteomes" id="UP000245207">
    <property type="component" value="Unassembled WGS sequence"/>
</dbReference>
<dbReference type="STRING" id="35608.A0A2U1N5I8"/>
<evidence type="ECO:0000313" key="4">
    <source>
        <dbReference type="EMBL" id="PWA68765.1"/>
    </source>
</evidence>
<dbReference type="PANTHER" id="PTHR31044:SF147">
    <property type="entry name" value="CARBOHYDRATE-BINDING X8 DOMAIN PROTEIN"/>
    <property type="match status" value="1"/>
</dbReference>
<keyword evidence="1 2" id="KW-0732">Signal</keyword>
<dbReference type="OrthoDB" id="1928574at2759"/>
<feature type="chain" id="PRO_5015508472" evidence="2">
    <location>
        <begin position="25"/>
        <end position="108"/>
    </location>
</feature>
<protein>
    <submittedName>
        <fullName evidence="4">X8 domain-containing protein</fullName>
    </submittedName>
</protein>
<dbReference type="Pfam" id="PF07983">
    <property type="entry name" value="X8"/>
    <property type="match status" value="1"/>
</dbReference>
<name>A0A2U1N5I8_ARTAN</name>
<dbReference type="InterPro" id="IPR012946">
    <property type="entry name" value="X8"/>
</dbReference>
<organism evidence="4 5">
    <name type="scientific">Artemisia annua</name>
    <name type="common">Sweet wormwood</name>
    <dbReference type="NCBI Taxonomy" id="35608"/>
    <lineage>
        <taxon>Eukaryota</taxon>
        <taxon>Viridiplantae</taxon>
        <taxon>Streptophyta</taxon>
        <taxon>Embryophyta</taxon>
        <taxon>Tracheophyta</taxon>
        <taxon>Spermatophyta</taxon>
        <taxon>Magnoliopsida</taxon>
        <taxon>eudicotyledons</taxon>
        <taxon>Gunneridae</taxon>
        <taxon>Pentapetalae</taxon>
        <taxon>asterids</taxon>
        <taxon>campanulids</taxon>
        <taxon>Asterales</taxon>
        <taxon>Asteraceae</taxon>
        <taxon>Asteroideae</taxon>
        <taxon>Anthemideae</taxon>
        <taxon>Artemisiinae</taxon>
        <taxon>Artemisia</taxon>
    </lineage>
</organism>
<evidence type="ECO:0000259" key="3">
    <source>
        <dbReference type="SMART" id="SM00768"/>
    </source>
</evidence>
<dbReference type="AlphaFoldDB" id="A0A2U1N5I8"/>
<keyword evidence="5" id="KW-1185">Reference proteome</keyword>
<evidence type="ECO:0000256" key="2">
    <source>
        <dbReference type="SAM" id="SignalP"/>
    </source>
</evidence>
<sequence length="108" mass="11809">MAKVAFSLSFIGILLCLSMCSIHAQPVKSWCVSQSQTPNSKLQQVLDDVCARLDCKEILPGGSCFAPDNFMNHGSYAIDLDFRVNNVCDQSYATFTANDPSFGTCVYP</sequence>
<dbReference type="GO" id="GO:0009506">
    <property type="term" value="C:plasmodesma"/>
    <property type="evidence" value="ECO:0007669"/>
    <property type="project" value="UniProtKB-ARBA"/>
</dbReference>
<feature type="domain" description="X8" evidence="3">
    <location>
        <begin position="29"/>
        <end position="107"/>
    </location>
</feature>
<feature type="signal peptide" evidence="2">
    <location>
        <begin position="1"/>
        <end position="24"/>
    </location>
</feature>
<comment type="caution">
    <text evidence="4">The sequence shown here is derived from an EMBL/GenBank/DDBJ whole genome shotgun (WGS) entry which is preliminary data.</text>
</comment>
<gene>
    <name evidence="4" type="ORF">CTI12_AA270890</name>
</gene>
<accession>A0A2U1N5I8</accession>
<dbReference type="SMART" id="SM00768">
    <property type="entry name" value="X8"/>
    <property type="match status" value="1"/>
</dbReference>
<evidence type="ECO:0000256" key="1">
    <source>
        <dbReference type="ARBA" id="ARBA00022729"/>
    </source>
</evidence>
<proteinExistence type="predicted"/>
<reference evidence="4 5" key="1">
    <citation type="journal article" date="2018" name="Mol. Plant">
        <title>The genome of Artemisia annua provides insight into the evolution of Asteraceae family and artemisinin biosynthesis.</title>
        <authorList>
            <person name="Shen Q."/>
            <person name="Zhang L."/>
            <person name="Liao Z."/>
            <person name="Wang S."/>
            <person name="Yan T."/>
            <person name="Shi P."/>
            <person name="Liu M."/>
            <person name="Fu X."/>
            <person name="Pan Q."/>
            <person name="Wang Y."/>
            <person name="Lv Z."/>
            <person name="Lu X."/>
            <person name="Zhang F."/>
            <person name="Jiang W."/>
            <person name="Ma Y."/>
            <person name="Chen M."/>
            <person name="Hao X."/>
            <person name="Li L."/>
            <person name="Tang Y."/>
            <person name="Lv G."/>
            <person name="Zhou Y."/>
            <person name="Sun X."/>
            <person name="Brodelius P.E."/>
            <person name="Rose J.K.C."/>
            <person name="Tang K."/>
        </authorList>
    </citation>
    <scope>NUCLEOTIDE SEQUENCE [LARGE SCALE GENOMIC DNA]</scope>
    <source>
        <strain evidence="5">cv. Huhao1</strain>
        <tissue evidence="4">Leaf</tissue>
    </source>
</reference>
<dbReference type="EMBL" id="PKPP01003568">
    <property type="protein sequence ID" value="PWA68765.1"/>
    <property type="molecule type" value="Genomic_DNA"/>
</dbReference>
<dbReference type="PANTHER" id="PTHR31044">
    <property type="entry name" value="BETA-1,3 GLUCANASE"/>
    <property type="match status" value="1"/>
</dbReference>
<evidence type="ECO:0000313" key="5">
    <source>
        <dbReference type="Proteomes" id="UP000245207"/>
    </source>
</evidence>